<feature type="region of interest" description="Disordered" evidence="1">
    <location>
        <begin position="1"/>
        <end position="22"/>
    </location>
</feature>
<name>A0AAE9D8F5_CAEBR</name>
<organism evidence="2 3">
    <name type="scientific">Caenorhabditis briggsae</name>
    <dbReference type="NCBI Taxonomy" id="6238"/>
    <lineage>
        <taxon>Eukaryota</taxon>
        <taxon>Metazoa</taxon>
        <taxon>Ecdysozoa</taxon>
        <taxon>Nematoda</taxon>
        <taxon>Chromadorea</taxon>
        <taxon>Rhabditida</taxon>
        <taxon>Rhabditina</taxon>
        <taxon>Rhabditomorpha</taxon>
        <taxon>Rhabditoidea</taxon>
        <taxon>Rhabditidae</taxon>
        <taxon>Peloderinae</taxon>
        <taxon>Caenorhabditis</taxon>
    </lineage>
</organism>
<gene>
    <name evidence="2" type="ORF">L3Y34_000122</name>
</gene>
<evidence type="ECO:0000313" key="2">
    <source>
        <dbReference type="EMBL" id="ULT98536.1"/>
    </source>
</evidence>
<dbReference type="AlphaFoldDB" id="A0AAE9D8F5"/>
<accession>A0AAE9D8F5</accession>
<protein>
    <submittedName>
        <fullName evidence="2">Uncharacterized protein</fullName>
    </submittedName>
</protein>
<reference evidence="2 3" key="1">
    <citation type="submission" date="2022-05" db="EMBL/GenBank/DDBJ databases">
        <title>Chromosome-level reference genomes for two strains of Caenorhabditis briggsae: an improved platform for comparative genomics.</title>
        <authorList>
            <person name="Stevens L."/>
            <person name="Andersen E.C."/>
        </authorList>
    </citation>
    <scope>NUCLEOTIDE SEQUENCE [LARGE SCALE GENOMIC DNA]</scope>
    <source>
        <strain evidence="2">QX1410_ONT</strain>
        <tissue evidence="2">Whole-organism</tissue>
    </source>
</reference>
<sequence length="654" mass="76031">MPPNKRKNKKKVPKPKKSSGFEFLKPTVPKTILSPNGQANMESQEACLHLFTMVVCGINWKMRMFQDKDGTASIQHKLMEVLVKYTNWPQPFKIALSVVQRDIATLQKLPSYPPNPSENVSKTLLENHDSLEMIPTQKYYKICNEYTLAPYDPGVAESTVWETQLYLITGWMMMFLQSEWRSNEQVCEKLCEAMMDRVPESEKMNHVKKFEKMVGSLKRHNKPCVPEKPNSLPLPTTPITRLGPNEELIMEGSEAAFHTCTLLLCGINWKRISENVDELEYYNFRNTLYEIVTKYLEPGVANPVKYHEVVKNLLPLQKGEWYKHLPKEDLNETLLEHLDSFDEIPAQKLRDMCLKFGVREPLEPPNESGNYLVWNARKHLLKSWFALLFYDQPLFREVLNVAIQNRSPCKCCQESQQLKHQETDAQLVANNNQSIIYATTPITTINEEGEKVMSVHEAVFFTVISVVCGINWNEIEDEERKEAFKEDLLAILEGYLDLENGTSISLRDVLKNIIQLKQDPFYEKLDKTKVSEALLEDRRQNEWVAPPNYVEAFRKFGLSNLGATTNEFHTRCLMMGWKEGNCKMRFARMFCGDCHRIDVLVISNIWMRLWVTSVWMISNHSQQLGKLKIYQFYFIFKQRFNTPVISGTQQDAFF</sequence>
<evidence type="ECO:0000313" key="3">
    <source>
        <dbReference type="Proteomes" id="UP000827892"/>
    </source>
</evidence>
<dbReference type="EMBL" id="CP090893">
    <property type="protein sequence ID" value="ULT98536.1"/>
    <property type="molecule type" value="Genomic_DNA"/>
</dbReference>
<proteinExistence type="predicted"/>
<feature type="compositionally biased region" description="Basic residues" evidence="1">
    <location>
        <begin position="1"/>
        <end position="17"/>
    </location>
</feature>
<dbReference type="Proteomes" id="UP000827892">
    <property type="component" value="Chromosome III"/>
</dbReference>
<evidence type="ECO:0000256" key="1">
    <source>
        <dbReference type="SAM" id="MobiDB-lite"/>
    </source>
</evidence>